<dbReference type="EMBL" id="WSZM01000989">
    <property type="protein sequence ID" value="KAF4028667.1"/>
    <property type="molecule type" value="Genomic_DNA"/>
</dbReference>
<proteinExistence type="predicted"/>
<evidence type="ECO:0000313" key="3">
    <source>
        <dbReference type="Proteomes" id="UP000602510"/>
    </source>
</evidence>
<gene>
    <name evidence="2" type="ORF">GN244_ATG19643</name>
</gene>
<feature type="region of interest" description="Disordered" evidence="1">
    <location>
        <begin position="1"/>
        <end position="40"/>
    </location>
</feature>
<keyword evidence="3" id="KW-1185">Reference proteome</keyword>
<comment type="caution">
    <text evidence="2">The sequence shown here is derived from an EMBL/GenBank/DDBJ whole genome shotgun (WGS) entry which is preliminary data.</text>
</comment>
<organism evidence="2 3">
    <name type="scientific">Phytophthora infestans</name>
    <name type="common">Potato late blight agent</name>
    <name type="synonym">Botrytis infestans</name>
    <dbReference type="NCBI Taxonomy" id="4787"/>
    <lineage>
        <taxon>Eukaryota</taxon>
        <taxon>Sar</taxon>
        <taxon>Stramenopiles</taxon>
        <taxon>Oomycota</taxon>
        <taxon>Peronosporomycetes</taxon>
        <taxon>Peronosporales</taxon>
        <taxon>Peronosporaceae</taxon>
        <taxon>Phytophthora</taxon>
    </lineage>
</organism>
<evidence type="ECO:0000313" key="2">
    <source>
        <dbReference type="EMBL" id="KAF4028667.1"/>
    </source>
</evidence>
<protein>
    <submittedName>
        <fullName evidence="2">Uncharacterized protein</fullName>
    </submittedName>
</protein>
<accession>A0A833S442</accession>
<reference evidence="2" key="1">
    <citation type="submission" date="2020-04" db="EMBL/GenBank/DDBJ databases">
        <title>Hybrid Assembly of Korean Phytophthora infestans isolates.</title>
        <authorList>
            <person name="Prokchorchik M."/>
            <person name="Lee Y."/>
            <person name="Seo J."/>
            <person name="Cho J.-H."/>
            <person name="Park Y.-E."/>
            <person name="Jang D.-C."/>
            <person name="Im J.-S."/>
            <person name="Choi J.-G."/>
            <person name="Park H.-J."/>
            <person name="Lee G.-B."/>
            <person name="Lee Y.-G."/>
            <person name="Hong S.-Y."/>
            <person name="Cho K."/>
            <person name="Sohn K.H."/>
        </authorList>
    </citation>
    <scope>NUCLEOTIDE SEQUENCE</scope>
    <source>
        <strain evidence="2">KR_1_A1</strain>
    </source>
</reference>
<sequence length="68" mass="7400">MGKGKPANPQNLGAGHDPRATPGQSRQRLHQTSSWTVTSHKFCKPCQRHPYAVVEAMTQNLGSSDSVE</sequence>
<dbReference type="AlphaFoldDB" id="A0A833S442"/>
<feature type="compositionally biased region" description="Polar residues" evidence="1">
    <location>
        <begin position="22"/>
        <end position="39"/>
    </location>
</feature>
<evidence type="ECO:0000256" key="1">
    <source>
        <dbReference type="SAM" id="MobiDB-lite"/>
    </source>
</evidence>
<dbReference type="Proteomes" id="UP000602510">
    <property type="component" value="Unassembled WGS sequence"/>
</dbReference>
<name>A0A833S442_PHYIN</name>